<dbReference type="AlphaFoldDB" id="A0A8T3CLL9"/>
<evidence type="ECO:0000313" key="1">
    <source>
        <dbReference type="EMBL" id="KAI1884412.1"/>
    </source>
</evidence>
<reference evidence="1" key="1">
    <citation type="submission" date="2021-01" db="EMBL/GenBank/DDBJ databases">
        <authorList>
            <person name="Zahm M."/>
            <person name="Roques C."/>
            <person name="Cabau C."/>
            <person name="Klopp C."/>
            <person name="Donnadieu C."/>
            <person name="Jouanno E."/>
            <person name="Lampietro C."/>
            <person name="Louis A."/>
            <person name="Herpin A."/>
            <person name="Echchiki A."/>
            <person name="Berthelot C."/>
            <person name="Parey E."/>
            <person name="Roest-Crollius H."/>
            <person name="Braasch I."/>
            <person name="Postlethwait J."/>
            <person name="Bobe J."/>
            <person name="Montfort J."/>
            <person name="Bouchez O."/>
            <person name="Begum T."/>
            <person name="Mejri S."/>
            <person name="Adams A."/>
            <person name="Chen W.-J."/>
            <person name="Guiguen Y."/>
        </authorList>
    </citation>
    <scope>NUCLEOTIDE SEQUENCE</scope>
    <source>
        <tissue evidence="1">Blood</tissue>
    </source>
</reference>
<accession>A0A8T3CLL9</accession>
<protein>
    <submittedName>
        <fullName evidence="1">Uncharacterized protein</fullName>
    </submittedName>
</protein>
<evidence type="ECO:0000313" key="2">
    <source>
        <dbReference type="Proteomes" id="UP000829720"/>
    </source>
</evidence>
<proteinExistence type="predicted"/>
<name>A0A8T3CLL9_9TELE</name>
<sequence length="379" mass="42568">MLVKLKVSKRTTPGRVCQRLKTSSTQKDVTNNRGFCPCSLNPEHLRTSCTNSKHESRKFFELTKSWVKGGKLTKEKAKKYLSEILHSVFFIGHINIPSIEPDMILSGEKNSSLKKRLEEVFPDVFKNYTTHLPLRTPFSILLDVVAQIAGDQSLDELLEVNKKMQVPQDNGQICGNDFCLAATVVSYCYFEDKNTNKKSQRYFGASVACTGKAKRDFFINLSCIKTWNRKVALGVCMAAKGKKSILLPKTVYSAAFTLLNDQRDDDRGGHGSGQRYAPRAPCQKCWVIFPDVVFSPAECDEKAAQWKHGNCAECEAMSKLLNGESTVDGGVEFDEPPKRLTTDAANVILQPLLRARIDNIKNILKKRVELGQELVYYEP</sequence>
<dbReference type="Proteomes" id="UP000829720">
    <property type="component" value="Unassembled WGS sequence"/>
</dbReference>
<organism evidence="1 2">
    <name type="scientific">Albula goreensis</name>
    <dbReference type="NCBI Taxonomy" id="1534307"/>
    <lineage>
        <taxon>Eukaryota</taxon>
        <taxon>Metazoa</taxon>
        <taxon>Chordata</taxon>
        <taxon>Craniata</taxon>
        <taxon>Vertebrata</taxon>
        <taxon>Euteleostomi</taxon>
        <taxon>Actinopterygii</taxon>
        <taxon>Neopterygii</taxon>
        <taxon>Teleostei</taxon>
        <taxon>Albuliformes</taxon>
        <taxon>Albulidae</taxon>
        <taxon>Albula</taxon>
    </lineage>
</organism>
<dbReference type="EMBL" id="JAERUA010000022">
    <property type="protein sequence ID" value="KAI1884412.1"/>
    <property type="molecule type" value="Genomic_DNA"/>
</dbReference>
<comment type="caution">
    <text evidence="1">The sequence shown here is derived from an EMBL/GenBank/DDBJ whole genome shotgun (WGS) entry which is preliminary data.</text>
</comment>
<keyword evidence="2" id="KW-1185">Reference proteome</keyword>
<gene>
    <name evidence="1" type="ORF">AGOR_G00226140</name>
</gene>
<dbReference type="OrthoDB" id="9947986at2759"/>